<dbReference type="GO" id="GO:0005886">
    <property type="term" value="C:plasma membrane"/>
    <property type="evidence" value="ECO:0007669"/>
    <property type="project" value="TreeGrafter"/>
</dbReference>
<dbReference type="InterPro" id="IPR004843">
    <property type="entry name" value="Calcineurin-like_PHP"/>
</dbReference>
<dbReference type="PRINTS" id="PR01607">
    <property type="entry name" value="APYRASEFAMLY"/>
</dbReference>
<dbReference type="AlphaFoldDB" id="A0A9P0XGA7"/>
<comment type="caution">
    <text evidence="9">The sequence shown here is derived from an EMBL/GenBank/DDBJ whole genome shotgun (WGS) entry which is preliminary data.</text>
</comment>
<reference evidence="9" key="1">
    <citation type="submission" date="2022-05" db="EMBL/GenBank/DDBJ databases">
        <authorList>
            <person name="Okamura Y."/>
        </authorList>
    </citation>
    <scope>NUCLEOTIDE SEQUENCE</scope>
</reference>
<evidence type="ECO:0000313" key="10">
    <source>
        <dbReference type="Proteomes" id="UP001152562"/>
    </source>
</evidence>
<dbReference type="EMBL" id="CALOZG010000035">
    <property type="protein sequence ID" value="CAH4033766.1"/>
    <property type="molecule type" value="Genomic_DNA"/>
</dbReference>
<dbReference type="InterPro" id="IPR006179">
    <property type="entry name" value="5_nucleotidase/apyrase"/>
</dbReference>
<comment type="similarity">
    <text evidence="1">Belongs to the 5'-nucleotidase family.</text>
</comment>
<dbReference type="FunFam" id="3.60.21.10:FF:000020">
    <property type="entry name" value="NT5E isoform 4"/>
    <property type="match status" value="2"/>
</dbReference>
<dbReference type="GO" id="GO:0006196">
    <property type="term" value="P:AMP catabolic process"/>
    <property type="evidence" value="ECO:0007669"/>
    <property type="project" value="TreeGrafter"/>
</dbReference>
<name>A0A9P0XGA7_PIEBR</name>
<evidence type="ECO:0000259" key="7">
    <source>
        <dbReference type="Pfam" id="PF00149"/>
    </source>
</evidence>
<dbReference type="Proteomes" id="UP001152562">
    <property type="component" value="Unassembled WGS sequence"/>
</dbReference>
<evidence type="ECO:0000313" key="9">
    <source>
        <dbReference type="EMBL" id="CAH4033766.1"/>
    </source>
</evidence>
<keyword evidence="4" id="KW-0547">Nucleotide-binding</keyword>
<dbReference type="GO" id="GO:0000166">
    <property type="term" value="F:nucleotide binding"/>
    <property type="evidence" value="ECO:0007669"/>
    <property type="project" value="UniProtKB-KW"/>
</dbReference>
<keyword evidence="5" id="KW-0378">Hydrolase</keyword>
<organism evidence="9 10">
    <name type="scientific">Pieris brassicae</name>
    <name type="common">White butterfly</name>
    <name type="synonym">Large white butterfly</name>
    <dbReference type="NCBI Taxonomy" id="7116"/>
    <lineage>
        <taxon>Eukaryota</taxon>
        <taxon>Metazoa</taxon>
        <taxon>Ecdysozoa</taxon>
        <taxon>Arthropoda</taxon>
        <taxon>Hexapoda</taxon>
        <taxon>Insecta</taxon>
        <taxon>Pterygota</taxon>
        <taxon>Neoptera</taxon>
        <taxon>Endopterygota</taxon>
        <taxon>Lepidoptera</taxon>
        <taxon>Glossata</taxon>
        <taxon>Ditrysia</taxon>
        <taxon>Papilionoidea</taxon>
        <taxon>Pieridae</taxon>
        <taxon>Pierinae</taxon>
        <taxon>Pieris</taxon>
    </lineage>
</organism>
<dbReference type="Gene3D" id="3.60.21.10">
    <property type="match status" value="2"/>
</dbReference>
<accession>A0A9P0XGA7</accession>
<keyword evidence="10" id="KW-1185">Reference proteome</keyword>
<evidence type="ECO:0000259" key="8">
    <source>
        <dbReference type="Pfam" id="PF02872"/>
    </source>
</evidence>
<dbReference type="PANTHER" id="PTHR11575:SF32">
    <property type="entry name" value="APYRASE-LIKE PROTEIN"/>
    <property type="match status" value="1"/>
</dbReference>
<dbReference type="CDD" id="cd07409">
    <property type="entry name" value="MPP_CD73_N"/>
    <property type="match status" value="1"/>
</dbReference>
<feature type="domain" description="5'-Nucleotidase C-terminal" evidence="8">
    <location>
        <begin position="337"/>
        <end position="502"/>
    </location>
</feature>
<feature type="signal peptide" evidence="6">
    <location>
        <begin position="1"/>
        <end position="18"/>
    </location>
</feature>
<keyword evidence="2" id="KW-0479">Metal-binding</keyword>
<dbReference type="SUPFAM" id="SSF56300">
    <property type="entry name" value="Metallo-dependent phosphatases"/>
    <property type="match status" value="2"/>
</dbReference>
<feature type="domain" description="Calcineurin-like phosphoesterase" evidence="7">
    <location>
        <begin position="552"/>
        <end position="743"/>
    </location>
</feature>
<evidence type="ECO:0000256" key="1">
    <source>
        <dbReference type="ARBA" id="ARBA00006654"/>
    </source>
</evidence>
<dbReference type="Pfam" id="PF00149">
    <property type="entry name" value="Metallophos"/>
    <property type="match status" value="2"/>
</dbReference>
<feature type="chain" id="PRO_5040106136" description="Apyrase" evidence="6">
    <location>
        <begin position="19"/>
        <end position="1031"/>
    </location>
</feature>
<keyword evidence="3 6" id="KW-0732">Signal</keyword>
<dbReference type="InterPro" id="IPR008334">
    <property type="entry name" value="5'-Nucleotdase_C"/>
</dbReference>
<feature type="domain" description="Calcineurin-like phosphoesterase" evidence="7">
    <location>
        <begin position="30"/>
        <end position="244"/>
    </location>
</feature>
<evidence type="ECO:0000256" key="6">
    <source>
        <dbReference type="SAM" id="SignalP"/>
    </source>
</evidence>
<dbReference type="GO" id="GO:0046872">
    <property type="term" value="F:metal ion binding"/>
    <property type="evidence" value="ECO:0007669"/>
    <property type="project" value="UniProtKB-KW"/>
</dbReference>
<dbReference type="InterPro" id="IPR029052">
    <property type="entry name" value="Metallo-depent_PP-like"/>
</dbReference>
<proteinExistence type="inferred from homology"/>
<dbReference type="Pfam" id="PF02872">
    <property type="entry name" value="5_nucleotid_C"/>
    <property type="match status" value="2"/>
</dbReference>
<feature type="domain" description="5'-Nucleotidase C-terminal" evidence="8">
    <location>
        <begin position="828"/>
        <end position="994"/>
    </location>
</feature>
<protein>
    <recommendedName>
        <fullName evidence="11">Apyrase</fullName>
    </recommendedName>
</protein>
<sequence>MFALKCFMIFISVSYCYGFALPFEGLYELQIIHYNDFHARFEETSVETPTCRFNNASCLGGFPRLFKQIMTLKKEKPDSILLNAGDSYQGTYWYTLLKWKVILEFMNLLPNDAHAIGNHEFDDGPAGLAPYLSGLKAPVVAANMDTSKEPILQGLYKPYIIVERKGRKIGIIGLITTDTKILSSAGEVEFTDPREVTSRLARELSERGVDIIILLSHCGLDVDKEIARNYGQHIDIIVGGHTHSLLWNGPSPSGEVVAGPYPVFIESADQKHKVLIVQASAFTKYMGSLSVFFDYRGEYVKWEGGPIFLNRSMPEDEDIKTRLKPYAEMVHRAEQEVIGETVNTLYADDCIYGECALGDLLVDAMNEYAKLNHKSSNSYISFIQRGNIKSTIPNGQITKGELFELLPFNDRIQTFELQGTYIVKALERSVIDGWSMDPFKGPYILQVSGLTVTYDMKQPEGGRLTSVLVGDAKKPLDPEQVYQVTAPAYLADGGDGFSMFSEGRKNVQVIGRDEKVLEVFIRTHSPLNVTTDGRIVINQFEETSDDSLLCDHNKEKCYGGLPRLLYEIEAIRRQHPDSVLLDAGDSFQGTYWYTLLKWNATQYFLNLLNNDAHAIGNHEFDDDIDGLAPYLANLKAPALAANLDTSEEPRLKGLFKSYTIIERKGKMIGIVGVTTTDTKGLAPTGGVKFTDPREAALRESKNLRDMGVDIIILLSHCGYTLDVEIAQDYGQYIDLVVGGHSHRDKAVMFPYLTVVNSKGDDNHQVLVLQTDAFTKFLGNITINFNCFGDILNWHGEPIALDNSIPEDENVKKKLASYAKQVHTAAANVIGHIDKTMDHRDCVHGECVMGNFLADVMRYTAQSNIKTLYPIIALIQRSNMRAIIRKGELTEGSIVELFPYLDLLTSFELQGKYLYQALERSASDLIKGERFTGPWLLQVSGLQVTYNISRPVGNRVASAYVKKKFSTVPLDKDNIYQIVAPIYLANGGDGYTMISHNLKNVEILGYDQHRLREYIKAYKSINVKIEGRILIS</sequence>
<dbReference type="SUPFAM" id="SSF55816">
    <property type="entry name" value="5'-nucleotidase (syn. UDP-sugar hydrolase), C-terminal domain"/>
    <property type="match status" value="2"/>
</dbReference>
<evidence type="ECO:0000256" key="4">
    <source>
        <dbReference type="ARBA" id="ARBA00022741"/>
    </source>
</evidence>
<evidence type="ECO:0000256" key="2">
    <source>
        <dbReference type="ARBA" id="ARBA00022723"/>
    </source>
</evidence>
<gene>
    <name evidence="9" type="ORF">PIBRA_LOCUS10012</name>
</gene>
<evidence type="ECO:0000256" key="3">
    <source>
        <dbReference type="ARBA" id="ARBA00022729"/>
    </source>
</evidence>
<dbReference type="GO" id="GO:0008253">
    <property type="term" value="F:5'-nucleotidase activity"/>
    <property type="evidence" value="ECO:0007669"/>
    <property type="project" value="TreeGrafter"/>
</dbReference>
<dbReference type="PANTHER" id="PTHR11575">
    <property type="entry name" value="5'-NUCLEOTIDASE-RELATED"/>
    <property type="match status" value="1"/>
</dbReference>
<dbReference type="Gene3D" id="3.90.780.10">
    <property type="entry name" value="5'-Nucleotidase, C-terminal domain"/>
    <property type="match status" value="2"/>
</dbReference>
<dbReference type="InterPro" id="IPR036907">
    <property type="entry name" value="5'-Nucleotdase_C_sf"/>
</dbReference>
<evidence type="ECO:0008006" key="11">
    <source>
        <dbReference type="Google" id="ProtNLM"/>
    </source>
</evidence>
<evidence type="ECO:0000256" key="5">
    <source>
        <dbReference type="ARBA" id="ARBA00022801"/>
    </source>
</evidence>